<evidence type="ECO:0000259" key="11">
    <source>
        <dbReference type="Pfam" id="PF05193"/>
    </source>
</evidence>
<keyword evidence="4" id="KW-0479">Metal-binding</keyword>
<keyword evidence="6" id="KW-0862">Zinc</keyword>
<accession>A0A3A1P7V2</accession>
<dbReference type="RefSeq" id="WP_119592057.1">
    <property type="nucleotide sequence ID" value="NZ_QXFM01000055.1"/>
</dbReference>
<dbReference type="AlphaFoldDB" id="A0A3A1P7V2"/>
<dbReference type="InterPro" id="IPR007863">
    <property type="entry name" value="Peptidase_M16_C"/>
</dbReference>
<evidence type="ECO:0000256" key="2">
    <source>
        <dbReference type="ARBA" id="ARBA00007261"/>
    </source>
</evidence>
<feature type="signal peptide" evidence="9">
    <location>
        <begin position="1"/>
        <end position="32"/>
    </location>
</feature>
<evidence type="ECO:0000256" key="8">
    <source>
        <dbReference type="RuleBase" id="RU004447"/>
    </source>
</evidence>
<evidence type="ECO:0000256" key="3">
    <source>
        <dbReference type="ARBA" id="ARBA00022670"/>
    </source>
</evidence>
<organism evidence="12 13">
    <name type="scientific">Aurantiacibacter xanthus</name>
    <dbReference type="NCBI Taxonomy" id="1784712"/>
    <lineage>
        <taxon>Bacteria</taxon>
        <taxon>Pseudomonadati</taxon>
        <taxon>Pseudomonadota</taxon>
        <taxon>Alphaproteobacteria</taxon>
        <taxon>Sphingomonadales</taxon>
        <taxon>Erythrobacteraceae</taxon>
        <taxon>Aurantiacibacter</taxon>
    </lineage>
</organism>
<feature type="domain" description="Peptidase M16 C-terminal" evidence="11">
    <location>
        <begin position="709"/>
        <end position="888"/>
    </location>
</feature>
<gene>
    <name evidence="12" type="ORF">D2V17_05320</name>
</gene>
<keyword evidence="5" id="KW-0378">Hydrolase</keyword>
<evidence type="ECO:0000256" key="9">
    <source>
        <dbReference type="SAM" id="SignalP"/>
    </source>
</evidence>
<feature type="chain" id="PRO_5017278859" evidence="9">
    <location>
        <begin position="33"/>
        <end position="959"/>
    </location>
</feature>
<evidence type="ECO:0000259" key="10">
    <source>
        <dbReference type="Pfam" id="PF00675"/>
    </source>
</evidence>
<dbReference type="PROSITE" id="PS00143">
    <property type="entry name" value="INSULINASE"/>
    <property type="match status" value="1"/>
</dbReference>
<reference evidence="12 13" key="1">
    <citation type="submission" date="2018-08" db="EMBL/GenBank/DDBJ databases">
        <title>Erythrobacter zhengii sp.nov., a bacterium isolated from deep-sea sediment.</title>
        <authorList>
            <person name="Fang C."/>
            <person name="Wu Y.-H."/>
            <person name="Sun C."/>
            <person name="Wang H."/>
            <person name="Cheng H."/>
            <person name="Meng F.-X."/>
            <person name="Wang C.-S."/>
            <person name="Xu X.-W."/>
        </authorList>
    </citation>
    <scope>NUCLEOTIDE SEQUENCE [LARGE SCALE GENOMIC DNA]</scope>
    <source>
        <strain evidence="12 13">CCTCC AB 2015396</strain>
    </source>
</reference>
<name>A0A3A1P7V2_9SPHN</name>
<sequence length="959" mass="104472">MTRPAYRARLFATLSPALALSLALTAPAAAQAPEYAAEAPVAAAADPWPFAASDLPKDPAYRTGVLANGMRYIIRPNATPPGQGLVQLWVDFGSAAETDEQQGWAHYIEHMAFNGSTHLPEGEMVKLLEREGLAFGADTNASTGFDTTLYRLDLPRNDTALLDTALMLMRETASELTFDEEAVARERGIILSEISVRDTYQQRSAKDSLAFSYPGSAMAQRFPGGLPETVSAATGTGLKALWERYYRPDNVALIVVGDYDADTVEAMIRERFSSWQAEPPVPAARMGPVDVNLAGKTAIYLDPALAQRITVSRHGPWLGGPDTEEARRVRLRRAIGYDIINRRLERMTRRDDPPFRAAGLSTSDVGKEGRTTSLTVYAISGAWERGLEAAQEEYRRALTFGFTEAEVAEQLANYRAAITANAAGAATRPNSTFVTGAVTLLRDGQVPTTPETALERFTAHAPEITPETVLAALREEVVPLDDPLIRYEGEAAPEGGADALRTAWTEGMAREVSPPADEALSAFAYQDFGTPGVVVKDARVPELGIREITFANGVMLNLKQTALQADRVLLRLNLDGGDLLNTRENPLATGLASFLPQGGLGEHSYDELLSILAGRNVSFGFASNESRFQMGAGTTPDDLELQLDLFAAAISDPGFRSAGEAQSRQNVRAFFARRSATPAAALGFERGRIISDGDPRFSFQDEDAYLGMTFAELRASIADRLDHGAIELTIVGDIDEDRAIALVARTLGALPQREAAFRPYTENLTRTFTQDRSPRVVYHDGPADQASLTMIWPTTDDKDHDTNLRLELLQRVARIALTDSLREELGQTYSPSANASQSRTYPGYGTFGFSASLNAEHVDEAREAMLDTLGRLRDGGIDDDLLLRARQPLLEAYDNLLKTNAGWLQVADEVQSEPWRTERFLTGRAKIAALTAADLTATAQRFLVPDERLEIAVMPRPGE</sequence>
<evidence type="ECO:0000256" key="4">
    <source>
        <dbReference type="ARBA" id="ARBA00022723"/>
    </source>
</evidence>
<feature type="domain" description="Peptidase M16 C-terminal" evidence="11">
    <location>
        <begin position="238"/>
        <end position="291"/>
    </location>
</feature>
<dbReference type="InterPro" id="IPR011249">
    <property type="entry name" value="Metalloenz_LuxS/M16"/>
</dbReference>
<evidence type="ECO:0000256" key="6">
    <source>
        <dbReference type="ARBA" id="ARBA00022833"/>
    </source>
</evidence>
<keyword evidence="7" id="KW-0482">Metalloprotease</keyword>
<comment type="similarity">
    <text evidence="2 8">Belongs to the peptidase M16 family.</text>
</comment>
<dbReference type="OrthoDB" id="9811314at2"/>
<dbReference type="PANTHER" id="PTHR43690">
    <property type="entry name" value="NARDILYSIN"/>
    <property type="match status" value="1"/>
</dbReference>
<keyword evidence="13" id="KW-1185">Reference proteome</keyword>
<dbReference type="PANTHER" id="PTHR43690:SF17">
    <property type="entry name" value="PROTEIN YHJJ"/>
    <property type="match status" value="1"/>
</dbReference>
<dbReference type="Pfam" id="PF00675">
    <property type="entry name" value="Peptidase_M16"/>
    <property type="match status" value="1"/>
</dbReference>
<dbReference type="InterPro" id="IPR011765">
    <property type="entry name" value="Pept_M16_N"/>
</dbReference>
<evidence type="ECO:0000256" key="5">
    <source>
        <dbReference type="ARBA" id="ARBA00022801"/>
    </source>
</evidence>
<dbReference type="GO" id="GO:0006508">
    <property type="term" value="P:proteolysis"/>
    <property type="evidence" value="ECO:0007669"/>
    <property type="project" value="UniProtKB-KW"/>
</dbReference>
<dbReference type="Gene3D" id="3.30.830.10">
    <property type="entry name" value="Metalloenzyme, LuxS/M16 peptidase-like"/>
    <property type="match status" value="4"/>
</dbReference>
<evidence type="ECO:0000313" key="13">
    <source>
        <dbReference type="Proteomes" id="UP000265366"/>
    </source>
</evidence>
<dbReference type="Pfam" id="PF05193">
    <property type="entry name" value="Peptidase_M16_C"/>
    <property type="match status" value="2"/>
</dbReference>
<dbReference type="InterPro" id="IPR001431">
    <property type="entry name" value="Pept_M16_Zn_BS"/>
</dbReference>
<keyword evidence="3" id="KW-0645">Protease</keyword>
<dbReference type="SUPFAM" id="SSF63411">
    <property type="entry name" value="LuxS/MPP-like metallohydrolase"/>
    <property type="match status" value="3"/>
</dbReference>
<evidence type="ECO:0000256" key="7">
    <source>
        <dbReference type="ARBA" id="ARBA00023049"/>
    </source>
</evidence>
<dbReference type="InterPro" id="IPR050626">
    <property type="entry name" value="Peptidase_M16"/>
</dbReference>
<feature type="domain" description="Peptidase M16 N-terminal" evidence="10">
    <location>
        <begin position="82"/>
        <end position="209"/>
    </location>
</feature>
<comment type="caution">
    <text evidence="12">The sequence shown here is derived from an EMBL/GenBank/DDBJ whole genome shotgun (WGS) entry which is preliminary data.</text>
</comment>
<evidence type="ECO:0000313" key="12">
    <source>
        <dbReference type="EMBL" id="RIV89827.1"/>
    </source>
</evidence>
<keyword evidence="9" id="KW-0732">Signal</keyword>
<dbReference type="GO" id="GO:0004222">
    <property type="term" value="F:metalloendopeptidase activity"/>
    <property type="evidence" value="ECO:0007669"/>
    <property type="project" value="InterPro"/>
</dbReference>
<proteinExistence type="inferred from homology"/>
<dbReference type="EMBL" id="QXFM01000055">
    <property type="protein sequence ID" value="RIV89827.1"/>
    <property type="molecule type" value="Genomic_DNA"/>
</dbReference>
<dbReference type="Proteomes" id="UP000265366">
    <property type="component" value="Unassembled WGS sequence"/>
</dbReference>
<protein>
    <submittedName>
        <fullName evidence="12">Insulinase family protein</fullName>
    </submittedName>
</protein>
<comment type="cofactor">
    <cofactor evidence="1">
        <name>Zn(2+)</name>
        <dbReference type="ChEBI" id="CHEBI:29105"/>
    </cofactor>
</comment>
<evidence type="ECO:0000256" key="1">
    <source>
        <dbReference type="ARBA" id="ARBA00001947"/>
    </source>
</evidence>
<dbReference type="GO" id="GO:0046872">
    <property type="term" value="F:metal ion binding"/>
    <property type="evidence" value="ECO:0007669"/>
    <property type="project" value="UniProtKB-KW"/>
</dbReference>